<protein>
    <submittedName>
        <fullName evidence="1">Uncharacterized protein</fullName>
    </submittedName>
</protein>
<dbReference type="EMBL" id="MU276561">
    <property type="protein sequence ID" value="KAI0038212.1"/>
    <property type="molecule type" value="Genomic_DNA"/>
</dbReference>
<dbReference type="Proteomes" id="UP000814033">
    <property type="component" value="Unassembled WGS sequence"/>
</dbReference>
<gene>
    <name evidence="1" type="ORF">FA95DRAFT_1280282</name>
</gene>
<name>A0ACB8R2U7_9AGAM</name>
<keyword evidence="2" id="KW-1185">Reference proteome</keyword>
<comment type="caution">
    <text evidence="1">The sequence shown here is derived from an EMBL/GenBank/DDBJ whole genome shotgun (WGS) entry which is preliminary data.</text>
</comment>
<evidence type="ECO:0000313" key="1">
    <source>
        <dbReference type="EMBL" id="KAI0038212.1"/>
    </source>
</evidence>
<reference evidence="1" key="1">
    <citation type="submission" date="2021-02" db="EMBL/GenBank/DDBJ databases">
        <authorList>
            <consortium name="DOE Joint Genome Institute"/>
            <person name="Ahrendt S."/>
            <person name="Looney B.P."/>
            <person name="Miyauchi S."/>
            <person name="Morin E."/>
            <person name="Drula E."/>
            <person name="Courty P.E."/>
            <person name="Chicoki N."/>
            <person name="Fauchery L."/>
            <person name="Kohler A."/>
            <person name="Kuo A."/>
            <person name="Labutti K."/>
            <person name="Pangilinan J."/>
            <person name="Lipzen A."/>
            <person name="Riley R."/>
            <person name="Andreopoulos W."/>
            <person name="He G."/>
            <person name="Johnson J."/>
            <person name="Barry K.W."/>
            <person name="Grigoriev I.V."/>
            <person name="Nagy L."/>
            <person name="Hibbett D."/>
            <person name="Henrissat B."/>
            <person name="Matheny P.B."/>
            <person name="Labbe J."/>
            <person name="Martin F."/>
        </authorList>
    </citation>
    <scope>NUCLEOTIDE SEQUENCE</scope>
    <source>
        <strain evidence="1">FP105234-sp</strain>
    </source>
</reference>
<accession>A0ACB8R2U7</accession>
<sequence length="266" mass="29616">MRRISGVLGTGGRRAARTAGRGRRGRRRERKTRRSAWSACRCAASVDRTRVFGGRPVVNIVAGLEMRRAASEMHGQRLPTNEEHLGRPCGPTRSHQAKSVSSWCKRSRALFVATVRRAPGVAALQNGLLNARRLRTSWTEEGWLAIRRRMMVGLWGGCIVCDKTLSASDLFGAIRGPGNGPPATFCARARPVAYPHTCRRTNAQESNEESCTVIDSRYEKVVPMREWRRDETRRSFIPTIPLAVAHCIMRTGASSRRAPRKLGSRS</sequence>
<evidence type="ECO:0000313" key="2">
    <source>
        <dbReference type="Proteomes" id="UP000814033"/>
    </source>
</evidence>
<organism evidence="1 2">
    <name type="scientific">Auriscalpium vulgare</name>
    <dbReference type="NCBI Taxonomy" id="40419"/>
    <lineage>
        <taxon>Eukaryota</taxon>
        <taxon>Fungi</taxon>
        <taxon>Dikarya</taxon>
        <taxon>Basidiomycota</taxon>
        <taxon>Agaricomycotina</taxon>
        <taxon>Agaricomycetes</taxon>
        <taxon>Russulales</taxon>
        <taxon>Auriscalpiaceae</taxon>
        <taxon>Auriscalpium</taxon>
    </lineage>
</organism>
<proteinExistence type="predicted"/>
<reference evidence="1" key="2">
    <citation type="journal article" date="2022" name="New Phytol.">
        <title>Evolutionary transition to the ectomycorrhizal habit in the genomes of a hyperdiverse lineage of mushroom-forming fungi.</title>
        <authorList>
            <person name="Looney B."/>
            <person name="Miyauchi S."/>
            <person name="Morin E."/>
            <person name="Drula E."/>
            <person name="Courty P.E."/>
            <person name="Kohler A."/>
            <person name="Kuo A."/>
            <person name="LaButti K."/>
            <person name="Pangilinan J."/>
            <person name="Lipzen A."/>
            <person name="Riley R."/>
            <person name="Andreopoulos W."/>
            <person name="He G."/>
            <person name="Johnson J."/>
            <person name="Nolan M."/>
            <person name="Tritt A."/>
            <person name="Barry K.W."/>
            <person name="Grigoriev I.V."/>
            <person name="Nagy L.G."/>
            <person name="Hibbett D."/>
            <person name="Henrissat B."/>
            <person name="Matheny P.B."/>
            <person name="Labbe J."/>
            <person name="Martin F.M."/>
        </authorList>
    </citation>
    <scope>NUCLEOTIDE SEQUENCE</scope>
    <source>
        <strain evidence="1">FP105234-sp</strain>
    </source>
</reference>